<sequence>MMTTTTRIGAAGLDVPRMEVADFRSFFDRLATGDYHNLAKELNITPKPLARPTVPAAQPPDLLGPDGEISLDSLDAHTFEPTVEGLERAVSLLHAPASPTRQTAEQEEAFQFTFRLMIHRLYSIREFAAMVEDVVRTSQERFQSLPPSPTTGRRAAYPNSYASAYPSDGESFMSVGSPASSSKATLPSSPSLRSVDQMSELEKEQDDPRALKKRCIGRRFSVVDPDAHADADPDKSDGAGWVYDSAVASVESPTFSGSYAAFIAGLPPMSPAAESPSLYGYDEVDSGSRKRRYSLLGARGF</sequence>
<dbReference type="OMA" id="FTFRLMI"/>
<feature type="compositionally biased region" description="Basic and acidic residues" evidence="1">
    <location>
        <begin position="200"/>
        <end position="209"/>
    </location>
</feature>
<feature type="compositionally biased region" description="Low complexity" evidence="1">
    <location>
        <begin position="177"/>
        <end position="192"/>
    </location>
</feature>
<comment type="caution">
    <text evidence="2">The sequence shown here is derived from an EMBL/GenBank/DDBJ whole genome shotgun (WGS) entry which is preliminary data.</text>
</comment>
<keyword evidence="3" id="KW-1185">Reference proteome</keyword>
<accession>A0A1M2W1K4</accession>
<dbReference type="OrthoDB" id="3067134at2759"/>
<evidence type="ECO:0000313" key="3">
    <source>
        <dbReference type="Proteomes" id="UP000184267"/>
    </source>
</evidence>
<dbReference type="EMBL" id="MNAD01000369">
    <property type="protein sequence ID" value="OJT13739.1"/>
    <property type="molecule type" value="Genomic_DNA"/>
</dbReference>
<dbReference type="Proteomes" id="UP000184267">
    <property type="component" value="Unassembled WGS sequence"/>
</dbReference>
<name>A0A1M2W1K4_TRAPU</name>
<feature type="region of interest" description="Disordered" evidence="1">
    <location>
        <begin position="173"/>
        <end position="209"/>
    </location>
</feature>
<evidence type="ECO:0000256" key="1">
    <source>
        <dbReference type="SAM" id="MobiDB-lite"/>
    </source>
</evidence>
<protein>
    <submittedName>
        <fullName evidence="2">Uncharacterized protein</fullName>
    </submittedName>
</protein>
<dbReference type="AlphaFoldDB" id="A0A1M2W1K4"/>
<organism evidence="2 3">
    <name type="scientific">Trametes pubescens</name>
    <name type="common">White-rot fungus</name>
    <dbReference type="NCBI Taxonomy" id="154538"/>
    <lineage>
        <taxon>Eukaryota</taxon>
        <taxon>Fungi</taxon>
        <taxon>Dikarya</taxon>
        <taxon>Basidiomycota</taxon>
        <taxon>Agaricomycotina</taxon>
        <taxon>Agaricomycetes</taxon>
        <taxon>Polyporales</taxon>
        <taxon>Polyporaceae</taxon>
        <taxon>Trametes</taxon>
    </lineage>
</organism>
<reference evidence="2 3" key="1">
    <citation type="submission" date="2016-10" db="EMBL/GenBank/DDBJ databases">
        <title>Genome sequence of the basidiomycete white-rot fungus Trametes pubescens.</title>
        <authorList>
            <person name="Makela M.R."/>
            <person name="Granchi Z."/>
            <person name="Peng M."/>
            <person name="De Vries R.P."/>
            <person name="Grigoriev I."/>
            <person name="Riley R."/>
            <person name="Hilden K."/>
        </authorList>
    </citation>
    <scope>NUCLEOTIDE SEQUENCE [LARGE SCALE GENOMIC DNA]</scope>
    <source>
        <strain evidence="2 3">FBCC735</strain>
    </source>
</reference>
<feature type="region of interest" description="Disordered" evidence="1">
    <location>
        <begin position="141"/>
        <end position="160"/>
    </location>
</feature>
<proteinExistence type="predicted"/>
<gene>
    <name evidence="2" type="ORF">TRAPUB_9712</name>
</gene>
<evidence type="ECO:0000313" key="2">
    <source>
        <dbReference type="EMBL" id="OJT13739.1"/>
    </source>
</evidence>